<keyword evidence="2" id="KW-1185">Reference proteome</keyword>
<accession>A0ACC1C9S8</accession>
<evidence type="ECO:0000313" key="1">
    <source>
        <dbReference type="EMBL" id="KAJ0112308.1"/>
    </source>
</evidence>
<sequence>MSKDVLEMDDVLFLSCHSRFREEEARLSLVAEKRKEAWERLDNAVSHQPIAGNTAVLVTPLPVNLYFRTCILLPGRYDGGFGNQAEKKCMEMAVVWVVGIFVFWLIL</sequence>
<organism evidence="1 2">
    <name type="scientific">Pistacia atlantica</name>
    <dbReference type="NCBI Taxonomy" id="434234"/>
    <lineage>
        <taxon>Eukaryota</taxon>
        <taxon>Viridiplantae</taxon>
        <taxon>Streptophyta</taxon>
        <taxon>Embryophyta</taxon>
        <taxon>Tracheophyta</taxon>
        <taxon>Spermatophyta</taxon>
        <taxon>Magnoliopsida</taxon>
        <taxon>eudicotyledons</taxon>
        <taxon>Gunneridae</taxon>
        <taxon>Pentapetalae</taxon>
        <taxon>rosids</taxon>
        <taxon>malvids</taxon>
        <taxon>Sapindales</taxon>
        <taxon>Anacardiaceae</taxon>
        <taxon>Pistacia</taxon>
    </lineage>
</organism>
<dbReference type="Proteomes" id="UP001164250">
    <property type="component" value="Chromosome 1"/>
</dbReference>
<comment type="caution">
    <text evidence="1">The sequence shown here is derived from an EMBL/GenBank/DDBJ whole genome shotgun (WGS) entry which is preliminary data.</text>
</comment>
<proteinExistence type="predicted"/>
<dbReference type="EMBL" id="CM047897">
    <property type="protein sequence ID" value="KAJ0112308.1"/>
    <property type="molecule type" value="Genomic_DNA"/>
</dbReference>
<evidence type="ECO:0000313" key="2">
    <source>
        <dbReference type="Proteomes" id="UP001164250"/>
    </source>
</evidence>
<name>A0ACC1C9S8_9ROSI</name>
<reference evidence="2" key="1">
    <citation type="journal article" date="2023" name="G3 (Bethesda)">
        <title>Genome assembly and association tests identify interacting loci associated with vigor, precocity, and sex in interspecific pistachio rootstocks.</title>
        <authorList>
            <person name="Palmer W."/>
            <person name="Jacygrad E."/>
            <person name="Sagayaradj S."/>
            <person name="Cavanaugh K."/>
            <person name="Han R."/>
            <person name="Bertier L."/>
            <person name="Beede B."/>
            <person name="Kafkas S."/>
            <person name="Golino D."/>
            <person name="Preece J."/>
            <person name="Michelmore R."/>
        </authorList>
    </citation>
    <scope>NUCLEOTIDE SEQUENCE [LARGE SCALE GENOMIC DNA]</scope>
</reference>
<protein>
    <submittedName>
        <fullName evidence="1">Uncharacterized protein</fullName>
    </submittedName>
</protein>
<gene>
    <name evidence="1" type="ORF">Patl1_02500</name>
</gene>